<organism evidence="1">
    <name type="scientific">Podoviridae sp. ctZkC8</name>
    <dbReference type="NCBI Taxonomy" id="2825259"/>
    <lineage>
        <taxon>Viruses</taxon>
        <taxon>Duplodnaviria</taxon>
        <taxon>Heunggongvirae</taxon>
        <taxon>Uroviricota</taxon>
        <taxon>Caudoviricetes</taxon>
    </lineage>
</organism>
<dbReference type="EMBL" id="BK016062">
    <property type="protein sequence ID" value="DAF91939.1"/>
    <property type="molecule type" value="Genomic_DNA"/>
</dbReference>
<accession>A0A8S5UBY3</accession>
<sequence>MKVLIVLPVFISLKYSLTPPCVPNLYINADYLLFGKAIP</sequence>
<proteinExistence type="predicted"/>
<reference evidence="1" key="1">
    <citation type="journal article" date="2021" name="Proc. Natl. Acad. Sci. U.S.A.">
        <title>A Catalog of Tens of Thousands of Viruses from Human Metagenomes Reveals Hidden Associations with Chronic Diseases.</title>
        <authorList>
            <person name="Tisza M.J."/>
            <person name="Buck C.B."/>
        </authorList>
    </citation>
    <scope>NUCLEOTIDE SEQUENCE</scope>
    <source>
        <strain evidence="1">CtZkC8</strain>
    </source>
</reference>
<name>A0A8S5UBY3_9CAUD</name>
<evidence type="ECO:0000313" key="1">
    <source>
        <dbReference type="EMBL" id="DAF91939.1"/>
    </source>
</evidence>
<protein>
    <submittedName>
        <fullName evidence="1">Uncharacterized protein</fullName>
    </submittedName>
</protein>